<evidence type="ECO:0000256" key="6">
    <source>
        <dbReference type="PROSITE-ProRule" id="PRU00175"/>
    </source>
</evidence>
<protein>
    <recommendedName>
        <fullName evidence="2">RING-type E3 ubiquitin transferase</fullName>
        <ecNumber evidence="2">2.3.2.27</ecNumber>
    </recommendedName>
</protein>
<dbReference type="InterPro" id="IPR013083">
    <property type="entry name" value="Znf_RING/FYVE/PHD"/>
</dbReference>
<name>W9CE19_SCLBF</name>
<evidence type="ECO:0000313" key="9">
    <source>
        <dbReference type="Proteomes" id="UP000019487"/>
    </source>
</evidence>
<evidence type="ECO:0000256" key="4">
    <source>
        <dbReference type="ARBA" id="ARBA00023015"/>
    </source>
</evidence>
<keyword evidence="4" id="KW-0805">Transcription regulation</keyword>
<keyword evidence="6" id="KW-0863">Zinc-finger</keyword>
<evidence type="ECO:0000256" key="3">
    <source>
        <dbReference type="ARBA" id="ARBA00022679"/>
    </source>
</evidence>
<evidence type="ECO:0000256" key="5">
    <source>
        <dbReference type="ARBA" id="ARBA00023163"/>
    </source>
</evidence>
<comment type="catalytic activity">
    <reaction evidence="1">
        <text>S-ubiquitinyl-[E2 ubiquitin-conjugating enzyme]-L-cysteine + [acceptor protein]-L-lysine = [E2 ubiquitin-conjugating enzyme]-L-cysteine + N(6)-ubiquitinyl-[acceptor protein]-L-lysine.</text>
        <dbReference type="EC" id="2.3.2.27"/>
    </reaction>
</comment>
<dbReference type="EMBL" id="AYSA01000268">
    <property type="protein sequence ID" value="ESZ94111.1"/>
    <property type="molecule type" value="Genomic_DNA"/>
</dbReference>
<evidence type="ECO:0000256" key="2">
    <source>
        <dbReference type="ARBA" id="ARBA00012483"/>
    </source>
</evidence>
<proteinExistence type="predicted"/>
<organism evidence="8 9">
    <name type="scientific">Sclerotinia borealis (strain F-4128)</name>
    <dbReference type="NCBI Taxonomy" id="1432307"/>
    <lineage>
        <taxon>Eukaryota</taxon>
        <taxon>Fungi</taxon>
        <taxon>Dikarya</taxon>
        <taxon>Ascomycota</taxon>
        <taxon>Pezizomycotina</taxon>
        <taxon>Leotiomycetes</taxon>
        <taxon>Helotiales</taxon>
        <taxon>Sclerotiniaceae</taxon>
        <taxon>Sclerotinia</taxon>
    </lineage>
</organism>
<dbReference type="GO" id="GO:0000209">
    <property type="term" value="P:protein polyubiquitination"/>
    <property type="evidence" value="ECO:0007669"/>
    <property type="project" value="TreeGrafter"/>
</dbReference>
<dbReference type="OrthoDB" id="444265at2759"/>
<dbReference type="HOGENOM" id="CLU_888914_0_0_1"/>
<accession>W9CE19</accession>
<reference evidence="8 9" key="1">
    <citation type="journal article" date="2014" name="Genome Announc.">
        <title>Draft genome sequence of Sclerotinia borealis, a psychrophilic plant pathogenic fungus.</title>
        <authorList>
            <person name="Mardanov A.V."/>
            <person name="Beletsky A.V."/>
            <person name="Kadnikov V.V."/>
            <person name="Ignatov A.N."/>
            <person name="Ravin N.V."/>
        </authorList>
    </citation>
    <scope>NUCLEOTIDE SEQUENCE [LARGE SCALE GENOMIC DNA]</scope>
    <source>
        <strain evidence="9">F-4157</strain>
    </source>
</reference>
<gene>
    <name evidence="8" type="ORF">SBOR_5531</name>
</gene>
<dbReference type="PROSITE" id="PS50089">
    <property type="entry name" value="ZF_RING_2"/>
    <property type="match status" value="1"/>
</dbReference>
<dbReference type="SUPFAM" id="SSF57850">
    <property type="entry name" value="RING/U-box"/>
    <property type="match status" value="1"/>
</dbReference>
<feature type="domain" description="RING-type" evidence="7">
    <location>
        <begin position="32"/>
        <end position="72"/>
    </location>
</feature>
<comment type="caution">
    <text evidence="8">The sequence shown here is derived from an EMBL/GenBank/DDBJ whole genome shotgun (WGS) entry which is preliminary data.</text>
</comment>
<dbReference type="Gene3D" id="3.30.40.10">
    <property type="entry name" value="Zinc/RING finger domain, C3HC4 (zinc finger)"/>
    <property type="match status" value="1"/>
</dbReference>
<keyword evidence="6" id="KW-0862">Zinc</keyword>
<sequence length="313" mass="35598">MSTLAEPIMIDEDCAICLTPVSTRCEREADGCRFCENSVSWQAVNQPCNHQAFHLCCMIRWLRRSRTCPLCNTRVTDIHHNFSADGNHMEYIISPRLIPFEPAFSQEPPPSPISQRRRIYFNQAYSLPIFPNLFPKQMGATPQVIANSPYAQGRVRLFAERDLQALASIVRARSSASGRPHANLAVAVEMLLNLVIDIVKSEDFQNVPSFMENMLQEYLGRNARLFSHELRAWMESPYDSLDQWDRNARYPAITGSALPRRNDSASVYTGQTRPVLRRMPDMDIEPLNFSSSQEVFSQSDEEARGCAFLSNSD</sequence>
<dbReference type="STRING" id="1432307.W9CE19"/>
<dbReference type="PANTHER" id="PTHR46077:SF1">
    <property type="entry name" value="TOP1 BINDING ARGININE_SERINE RICH PROTEIN, E3 UBIQUITIN LIGASE"/>
    <property type="match status" value="1"/>
</dbReference>
<dbReference type="AlphaFoldDB" id="W9CE19"/>
<dbReference type="InterPro" id="IPR001841">
    <property type="entry name" value="Znf_RING"/>
</dbReference>
<dbReference type="EC" id="2.3.2.27" evidence="2"/>
<keyword evidence="5" id="KW-0804">Transcription</keyword>
<keyword evidence="6" id="KW-0479">Metal-binding</keyword>
<dbReference type="GO" id="GO:0061630">
    <property type="term" value="F:ubiquitin protein ligase activity"/>
    <property type="evidence" value="ECO:0007669"/>
    <property type="project" value="UniProtKB-EC"/>
</dbReference>
<evidence type="ECO:0000259" key="7">
    <source>
        <dbReference type="PROSITE" id="PS50089"/>
    </source>
</evidence>
<dbReference type="PANTHER" id="PTHR46077">
    <property type="entry name" value="E3 UBIQUITIN-PROTEIN LIGASE TOPORS"/>
    <property type="match status" value="1"/>
</dbReference>
<evidence type="ECO:0000313" key="8">
    <source>
        <dbReference type="EMBL" id="ESZ94111.1"/>
    </source>
</evidence>
<evidence type="ECO:0000256" key="1">
    <source>
        <dbReference type="ARBA" id="ARBA00000900"/>
    </source>
</evidence>
<keyword evidence="9" id="KW-1185">Reference proteome</keyword>
<dbReference type="GO" id="GO:0008270">
    <property type="term" value="F:zinc ion binding"/>
    <property type="evidence" value="ECO:0007669"/>
    <property type="project" value="UniProtKB-KW"/>
</dbReference>
<dbReference type="Proteomes" id="UP000019487">
    <property type="component" value="Unassembled WGS sequence"/>
</dbReference>
<keyword evidence="3" id="KW-0808">Transferase</keyword>
<dbReference type="GO" id="GO:0006513">
    <property type="term" value="P:protein monoubiquitination"/>
    <property type="evidence" value="ECO:0007669"/>
    <property type="project" value="TreeGrafter"/>
</dbReference>